<dbReference type="InterPro" id="IPR011761">
    <property type="entry name" value="ATP-grasp"/>
</dbReference>
<evidence type="ECO:0000256" key="1">
    <source>
        <dbReference type="ARBA" id="ARBA00022598"/>
    </source>
</evidence>
<evidence type="ECO:0000313" key="6">
    <source>
        <dbReference type="EMBL" id="NYS48117.1"/>
    </source>
</evidence>
<dbReference type="RefSeq" id="WP_179941899.1">
    <property type="nucleotide sequence ID" value="NZ_JACBYF010000030.1"/>
</dbReference>
<evidence type="ECO:0000256" key="4">
    <source>
        <dbReference type="PROSITE-ProRule" id="PRU00409"/>
    </source>
</evidence>
<dbReference type="SUPFAM" id="SSF56059">
    <property type="entry name" value="Glutathione synthetase ATP-binding domain-like"/>
    <property type="match status" value="1"/>
</dbReference>
<accession>A0ABX2T3C1</accession>
<proteinExistence type="predicted"/>
<dbReference type="EMBL" id="JACBYF010000030">
    <property type="protein sequence ID" value="NYS48117.1"/>
    <property type="molecule type" value="Genomic_DNA"/>
</dbReference>
<organism evidence="6 7">
    <name type="scientific">Gemelliphila palaticanis</name>
    <dbReference type="NCBI Taxonomy" id="81950"/>
    <lineage>
        <taxon>Bacteria</taxon>
        <taxon>Bacillati</taxon>
        <taxon>Bacillota</taxon>
        <taxon>Bacilli</taxon>
        <taxon>Bacillales</taxon>
        <taxon>Gemellaceae</taxon>
        <taxon>Gemelliphila</taxon>
    </lineage>
</organism>
<protein>
    <submittedName>
        <fullName evidence="6">ATP-grasp domain-containing protein</fullName>
    </submittedName>
</protein>
<evidence type="ECO:0000256" key="3">
    <source>
        <dbReference type="ARBA" id="ARBA00022840"/>
    </source>
</evidence>
<dbReference type="Gene3D" id="3.30.1490.20">
    <property type="entry name" value="ATP-grasp fold, A domain"/>
    <property type="match status" value="1"/>
</dbReference>
<evidence type="ECO:0000313" key="7">
    <source>
        <dbReference type="Proteomes" id="UP000531840"/>
    </source>
</evidence>
<name>A0ABX2T3C1_9BACL</name>
<keyword evidence="7" id="KW-1185">Reference proteome</keyword>
<evidence type="ECO:0000259" key="5">
    <source>
        <dbReference type="PROSITE" id="PS50975"/>
    </source>
</evidence>
<dbReference type="PROSITE" id="PS50975">
    <property type="entry name" value="ATP_GRASP"/>
    <property type="match status" value="1"/>
</dbReference>
<dbReference type="Proteomes" id="UP000531840">
    <property type="component" value="Unassembled WGS sequence"/>
</dbReference>
<keyword evidence="3 4" id="KW-0067">ATP-binding</keyword>
<dbReference type="InterPro" id="IPR013815">
    <property type="entry name" value="ATP_grasp_subdomain_1"/>
</dbReference>
<comment type="caution">
    <text evidence="6">The sequence shown here is derived from an EMBL/GenBank/DDBJ whole genome shotgun (WGS) entry which is preliminary data.</text>
</comment>
<gene>
    <name evidence="6" type="ORF">HZY85_08025</name>
</gene>
<evidence type="ECO:0000256" key="2">
    <source>
        <dbReference type="ARBA" id="ARBA00022741"/>
    </source>
</evidence>
<sequence length="393" mass="45470">MEKKLNFVMISPHFPKNYETFAFRMKESGINVLAVADVSYDELSDVLKSSLTEYYRVSTLENYDEVYRAIGYFAHKYGKIDRIESNIEYWLELDAKLRTDFNVFGLKVEDMEKIKTKSKMKEIFKANNIPVAKGRVFSSDDDARILSSELGFPVIVKPNSGVGASDTYKIKSKEDLECFFENKTAGVTYIMEEFIPGDVVTFDGLVDSNGKLVFYSSIIHNTALLNVFTDSEDMYFYLPNQIPKDLVAMGEKCVKAFGIKERFFHFEFFRTEPKGELMALEINCRPPGWPTIDMFNYANDIDIFKEYANIVLGNDFSADVTRPYNCVYISRKNSKDYKHNYSDIKEQYSEQLVDVLEVPVPFRSMLGDEGYVLRDSEIKNIYDIINYVREVKK</sequence>
<dbReference type="Gene3D" id="3.40.50.20">
    <property type="match status" value="1"/>
</dbReference>
<dbReference type="InterPro" id="IPR052032">
    <property type="entry name" value="ATP-dep_AA_Ligase"/>
</dbReference>
<dbReference type="PANTHER" id="PTHR43585:SF2">
    <property type="entry name" value="ATP-GRASP ENZYME FSQD"/>
    <property type="match status" value="1"/>
</dbReference>
<reference evidence="6 7" key="1">
    <citation type="submission" date="2020-07" db="EMBL/GenBank/DDBJ databases">
        <title>MOT database genomes.</title>
        <authorList>
            <person name="Joseph S."/>
            <person name="Aduse-Opoku J."/>
            <person name="Hashim A."/>
            <person name="Wade W."/>
            <person name="Curtis M."/>
        </authorList>
    </citation>
    <scope>NUCLEOTIDE SEQUENCE [LARGE SCALE GENOMIC DNA]</scope>
    <source>
        <strain evidence="6 7">CIP 106318</strain>
    </source>
</reference>
<dbReference type="Pfam" id="PF13535">
    <property type="entry name" value="ATP-grasp_4"/>
    <property type="match status" value="1"/>
</dbReference>
<keyword evidence="2 4" id="KW-0547">Nucleotide-binding</keyword>
<dbReference type="Gene3D" id="3.30.470.20">
    <property type="entry name" value="ATP-grasp fold, B domain"/>
    <property type="match status" value="1"/>
</dbReference>
<feature type="domain" description="ATP-grasp" evidence="5">
    <location>
        <begin position="121"/>
        <end position="312"/>
    </location>
</feature>
<dbReference type="PANTHER" id="PTHR43585">
    <property type="entry name" value="FUMIPYRROLE BIOSYNTHESIS PROTEIN C"/>
    <property type="match status" value="1"/>
</dbReference>
<keyword evidence="1" id="KW-0436">Ligase</keyword>